<dbReference type="WBParaSite" id="L893_g2959.t1">
    <property type="protein sequence ID" value="L893_g2959.t1"/>
    <property type="gene ID" value="L893_g2959"/>
</dbReference>
<dbReference type="Proteomes" id="UP000095287">
    <property type="component" value="Unplaced"/>
</dbReference>
<evidence type="ECO:0000313" key="1">
    <source>
        <dbReference type="Proteomes" id="UP000095287"/>
    </source>
</evidence>
<dbReference type="AlphaFoldDB" id="A0A1I7ZT79"/>
<organism evidence="1 2">
    <name type="scientific">Steinernema glaseri</name>
    <dbReference type="NCBI Taxonomy" id="37863"/>
    <lineage>
        <taxon>Eukaryota</taxon>
        <taxon>Metazoa</taxon>
        <taxon>Ecdysozoa</taxon>
        <taxon>Nematoda</taxon>
        <taxon>Chromadorea</taxon>
        <taxon>Rhabditida</taxon>
        <taxon>Tylenchina</taxon>
        <taxon>Panagrolaimomorpha</taxon>
        <taxon>Strongyloidoidea</taxon>
        <taxon>Steinernematidae</taxon>
        <taxon>Steinernema</taxon>
    </lineage>
</organism>
<reference evidence="2" key="1">
    <citation type="submission" date="2016-11" db="UniProtKB">
        <authorList>
            <consortium name="WormBaseParasite"/>
        </authorList>
    </citation>
    <scope>IDENTIFICATION</scope>
</reference>
<evidence type="ECO:0000313" key="2">
    <source>
        <dbReference type="WBParaSite" id="L893_g2959.t1"/>
    </source>
</evidence>
<keyword evidence="1" id="KW-1185">Reference proteome</keyword>
<proteinExistence type="predicted"/>
<protein>
    <submittedName>
        <fullName evidence="2">Uncharacterized protein</fullName>
    </submittedName>
</protein>
<sequence length="150" mass="17362">MIQFQLRERQETFRGRLKQTSTPTPSLQDRPQDPFCRFIVFEMHSPRAGTVVNHMTTVSRGGMKRHLLSPSGLTLISSFGNEFRAEASSICWCMNSRRLLPIDRRRTEVRETSSGNCQGRKESVIDRATNVSEHVGEETEGDLWYWDRAW</sequence>
<name>A0A1I7ZT79_9BILA</name>
<accession>A0A1I7ZT79</accession>